<keyword evidence="2" id="KW-1185">Reference proteome</keyword>
<accession>A0ACC0NQE4</accession>
<protein>
    <submittedName>
        <fullName evidence="1">Uncharacterized protein</fullName>
    </submittedName>
</protein>
<comment type="caution">
    <text evidence="1">The sequence shown here is derived from an EMBL/GenBank/DDBJ whole genome shotgun (WGS) entry which is preliminary data.</text>
</comment>
<proteinExistence type="predicted"/>
<dbReference type="EMBL" id="CM046392">
    <property type="protein sequence ID" value="KAI8555109.1"/>
    <property type="molecule type" value="Genomic_DNA"/>
</dbReference>
<reference evidence="1" key="1">
    <citation type="submission" date="2022-02" db="EMBL/GenBank/DDBJ databases">
        <title>Plant Genome Project.</title>
        <authorList>
            <person name="Zhang R.-G."/>
        </authorList>
    </citation>
    <scope>NUCLEOTIDE SEQUENCE</scope>
    <source>
        <strain evidence="1">AT1</strain>
    </source>
</reference>
<evidence type="ECO:0000313" key="2">
    <source>
        <dbReference type="Proteomes" id="UP001062846"/>
    </source>
</evidence>
<gene>
    <name evidence="1" type="ORF">RHMOL_Rhmol05G0148600</name>
</gene>
<sequence length="104" mass="10998">MPLGIASLDVLGLLTTMPLGIASLDVLGLSTTMPLGIASLDVLGFSTTILLGVTSLDVLGLLTYSHQTAALQQCLSIAILRQLYAHIQPTRWLYAPYLQTGSTL</sequence>
<evidence type="ECO:0000313" key="1">
    <source>
        <dbReference type="EMBL" id="KAI8555109.1"/>
    </source>
</evidence>
<name>A0ACC0NQE4_RHOML</name>
<dbReference type="Proteomes" id="UP001062846">
    <property type="component" value="Chromosome 5"/>
</dbReference>
<organism evidence="1 2">
    <name type="scientific">Rhododendron molle</name>
    <name type="common">Chinese azalea</name>
    <name type="synonym">Azalea mollis</name>
    <dbReference type="NCBI Taxonomy" id="49168"/>
    <lineage>
        <taxon>Eukaryota</taxon>
        <taxon>Viridiplantae</taxon>
        <taxon>Streptophyta</taxon>
        <taxon>Embryophyta</taxon>
        <taxon>Tracheophyta</taxon>
        <taxon>Spermatophyta</taxon>
        <taxon>Magnoliopsida</taxon>
        <taxon>eudicotyledons</taxon>
        <taxon>Gunneridae</taxon>
        <taxon>Pentapetalae</taxon>
        <taxon>asterids</taxon>
        <taxon>Ericales</taxon>
        <taxon>Ericaceae</taxon>
        <taxon>Ericoideae</taxon>
        <taxon>Rhodoreae</taxon>
        <taxon>Rhododendron</taxon>
    </lineage>
</organism>